<accession>A0A8J2ID36</accession>
<reference evidence="1" key="1">
    <citation type="submission" date="2021-05" db="EMBL/GenBank/DDBJ databases">
        <authorList>
            <person name="Khan N."/>
        </authorList>
    </citation>
    <scope>NUCLEOTIDE SEQUENCE</scope>
</reference>
<evidence type="ECO:0000313" key="2">
    <source>
        <dbReference type="Proteomes" id="UP000693738"/>
    </source>
</evidence>
<gene>
    <name evidence="1" type="ORF">FEQUK3_LOCUS360</name>
</gene>
<name>A0A8J2ID36_FUSEQ</name>
<protein>
    <recommendedName>
        <fullName evidence="3">BZIP domain-containing protein</fullName>
    </recommendedName>
</protein>
<organism evidence="1 2">
    <name type="scientific">Fusarium equiseti</name>
    <name type="common">Fusarium scirpi</name>
    <dbReference type="NCBI Taxonomy" id="61235"/>
    <lineage>
        <taxon>Eukaryota</taxon>
        <taxon>Fungi</taxon>
        <taxon>Dikarya</taxon>
        <taxon>Ascomycota</taxon>
        <taxon>Pezizomycotina</taxon>
        <taxon>Sordariomycetes</taxon>
        <taxon>Hypocreomycetidae</taxon>
        <taxon>Hypocreales</taxon>
        <taxon>Nectriaceae</taxon>
        <taxon>Fusarium</taxon>
        <taxon>Fusarium incarnatum-equiseti species complex</taxon>
    </lineage>
</organism>
<dbReference type="InterPro" id="IPR021833">
    <property type="entry name" value="DUF3425"/>
</dbReference>
<comment type="caution">
    <text evidence="1">The sequence shown here is derived from an EMBL/GenBank/DDBJ whole genome shotgun (WGS) entry which is preliminary data.</text>
</comment>
<dbReference type="AlphaFoldDB" id="A0A8J2ID36"/>
<dbReference type="PANTHER" id="PTHR38116:SF1">
    <property type="entry name" value="BZIP DOMAIN-CONTAINING PROTEIN"/>
    <property type="match status" value="1"/>
</dbReference>
<evidence type="ECO:0000313" key="1">
    <source>
        <dbReference type="EMBL" id="CAG7554625.1"/>
    </source>
</evidence>
<dbReference type="Proteomes" id="UP000693738">
    <property type="component" value="Unassembled WGS sequence"/>
</dbReference>
<evidence type="ECO:0008006" key="3">
    <source>
        <dbReference type="Google" id="ProtNLM"/>
    </source>
</evidence>
<sequence length="339" mass="38501">MAAPYHIVVEPMAQQLLVQKAGEDWTGVTSTAERRKLQNRLNKRSQYLRKRQKLERSRVAANLVEQTDLPAESKASVEAALQQSPNAMMQSIMEMCEVFKSPDISQRVLALASMAYLDYTMNAPRISQLPFLITLNVNIAIAKNATLIGFDRTLMCLDEAISPFNQSGPWPSSPNTPKVLEPTPVQRSVAHHPWLDIFPFPKFRDNMILAQDANILDDDELCEDVAEANLENIERPGLIVWGDASLPHSWEVSPKFLRKWGWLLQGCPEMLEATNRWRESRGERLLQWHTNFGFTEFLSEAGLQQLDTVVWPNGKASDYESEDSGFDPQHDHIFALRAE</sequence>
<dbReference type="PANTHER" id="PTHR38116">
    <property type="entry name" value="CHROMOSOME 7, WHOLE GENOME SHOTGUN SEQUENCE"/>
    <property type="match status" value="1"/>
</dbReference>
<proteinExistence type="predicted"/>
<dbReference type="Pfam" id="PF11905">
    <property type="entry name" value="DUF3425"/>
    <property type="match status" value="1"/>
</dbReference>
<dbReference type="EMBL" id="CAJSTJ010000022">
    <property type="protein sequence ID" value="CAG7554625.1"/>
    <property type="molecule type" value="Genomic_DNA"/>
</dbReference>